<comment type="caution">
    <text evidence="1">The sequence shown here is derived from an EMBL/GenBank/DDBJ whole genome shotgun (WGS) entry which is preliminary data.</text>
</comment>
<proteinExistence type="predicted"/>
<dbReference type="InterPro" id="IPR029058">
    <property type="entry name" value="AB_hydrolase_fold"/>
</dbReference>
<evidence type="ECO:0000313" key="1">
    <source>
        <dbReference type="EMBL" id="NEW09874.1"/>
    </source>
</evidence>
<protein>
    <submittedName>
        <fullName evidence="1">Alpha/beta hydrolase</fullName>
    </submittedName>
</protein>
<dbReference type="AlphaFoldDB" id="A0A6G4A7F3"/>
<dbReference type="SUPFAM" id="SSF53474">
    <property type="entry name" value="alpha/beta-Hydrolases"/>
    <property type="match status" value="1"/>
</dbReference>
<reference evidence="1" key="1">
    <citation type="submission" date="2020-02" db="EMBL/GenBank/DDBJ databases">
        <authorList>
            <person name="Shen X.-R."/>
            <person name="Zhang Y.-X."/>
        </authorList>
    </citation>
    <scope>NUCLEOTIDE SEQUENCE</scope>
    <source>
        <strain evidence="1">SYP-B3998</strain>
    </source>
</reference>
<gene>
    <name evidence="1" type="ORF">GK047_28650</name>
</gene>
<organism evidence="1">
    <name type="scientific">Paenibacillus sp. SYP-B3998</name>
    <dbReference type="NCBI Taxonomy" id="2678564"/>
    <lineage>
        <taxon>Bacteria</taxon>
        <taxon>Bacillati</taxon>
        <taxon>Bacillota</taxon>
        <taxon>Bacilli</taxon>
        <taxon>Bacillales</taxon>
        <taxon>Paenibacillaceae</taxon>
        <taxon>Paenibacillus</taxon>
    </lineage>
</organism>
<name>A0A6G4A7F3_9BACL</name>
<dbReference type="GO" id="GO:0016787">
    <property type="term" value="F:hydrolase activity"/>
    <property type="evidence" value="ECO:0007669"/>
    <property type="project" value="UniProtKB-KW"/>
</dbReference>
<accession>A0A6G4A7F3</accession>
<sequence length="39" mass="4517">MGYFVTVELGVKVFIEDINPKGNKTILFIHGWPLNHNQF</sequence>
<feature type="non-terminal residue" evidence="1">
    <location>
        <position position="39"/>
    </location>
</feature>
<keyword evidence="1" id="KW-0378">Hydrolase</keyword>
<dbReference type="EMBL" id="JAAIKC010000027">
    <property type="protein sequence ID" value="NEW09874.1"/>
    <property type="molecule type" value="Genomic_DNA"/>
</dbReference>